<comment type="caution">
    <text evidence="2">The sequence shown here is derived from an EMBL/GenBank/DDBJ whole genome shotgun (WGS) entry which is preliminary data.</text>
</comment>
<dbReference type="GO" id="GO:0000972">
    <property type="term" value="P:transcription-dependent tethering of RNA polymerase II gene DNA at nuclear periphery"/>
    <property type="evidence" value="ECO:0007669"/>
    <property type="project" value="TreeGrafter"/>
</dbReference>
<name>A0A9Q1M2X5_9SOLA</name>
<dbReference type="PANTHER" id="PTHR10350">
    <property type="entry name" value="NUCLEAR PORE COMPLEX PROTEIN NUP155"/>
    <property type="match status" value="1"/>
</dbReference>
<gene>
    <name evidence="2" type="ORF">K7X08_021170</name>
</gene>
<dbReference type="GO" id="GO:0003723">
    <property type="term" value="F:RNA binding"/>
    <property type="evidence" value="ECO:0007669"/>
    <property type="project" value="InterPro"/>
</dbReference>
<evidence type="ECO:0000256" key="1">
    <source>
        <dbReference type="SAM" id="MobiDB-lite"/>
    </source>
</evidence>
<dbReference type="GO" id="GO:0036228">
    <property type="term" value="P:protein localization to nuclear inner membrane"/>
    <property type="evidence" value="ECO:0007669"/>
    <property type="project" value="TreeGrafter"/>
</dbReference>
<protein>
    <submittedName>
        <fullName evidence="2">Uncharacterized protein</fullName>
    </submittedName>
</protein>
<organism evidence="2 3">
    <name type="scientific">Anisodus acutangulus</name>
    <dbReference type="NCBI Taxonomy" id="402998"/>
    <lineage>
        <taxon>Eukaryota</taxon>
        <taxon>Viridiplantae</taxon>
        <taxon>Streptophyta</taxon>
        <taxon>Embryophyta</taxon>
        <taxon>Tracheophyta</taxon>
        <taxon>Spermatophyta</taxon>
        <taxon>Magnoliopsida</taxon>
        <taxon>eudicotyledons</taxon>
        <taxon>Gunneridae</taxon>
        <taxon>Pentapetalae</taxon>
        <taxon>asterids</taxon>
        <taxon>lamiids</taxon>
        <taxon>Solanales</taxon>
        <taxon>Solanaceae</taxon>
        <taxon>Solanoideae</taxon>
        <taxon>Hyoscyameae</taxon>
        <taxon>Anisodus</taxon>
    </lineage>
</organism>
<dbReference type="OrthoDB" id="1830236at2759"/>
<dbReference type="Proteomes" id="UP001152561">
    <property type="component" value="Unassembled WGS sequence"/>
</dbReference>
<evidence type="ECO:0000313" key="2">
    <source>
        <dbReference type="EMBL" id="KAJ8547934.1"/>
    </source>
</evidence>
<feature type="compositionally biased region" description="Acidic residues" evidence="1">
    <location>
        <begin position="278"/>
        <end position="358"/>
    </location>
</feature>
<reference evidence="3" key="1">
    <citation type="journal article" date="2023" name="Proc. Natl. Acad. Sci. U.S.A.">
        <title>Genomic and structural basis for evolution of tropane alkaloid biosynthesis.</title>
        <authorList>
            <person name="Wanga Y.-J."/>
            <person name="Taina T."/>
            <person name="Yua J.-Y."/>
            <person name="Lia J."/>
            <person name="Xua B."/>
            <person name="Chenc J."/>
            <person name="D'Auriad J.C."/>
            <person name="Huanga J.-P."/>
            <person name="Huanga S.-X."/>
        </authorList>
    </citation>
    <scope>NUCLEOTIDE SEQUENCE [LARGE SCALE GENOMIC DNA]</scope>
    <source>
        <strain evidence="3">cv. KIB-2019</strain>
    </source>
</reference>
<dbReference type="EMBL" id="JAJAGQ010000012">
    <property type="protein sequence ID" value="KAJ8547934.1"/>
    <property type="molecule type" value="Genomic_DNA"/>
</dbReference>
<keyword evidence="3" id="KW-1185">Reference proteome</keyword>
<dbReference type="GO" id="GO:0006405">
    <property type="term" value="P:RNA export from nucleus"/>
    <property type="evidence" value="ECO:0007669"/>
    <property type="project" value="TreeGrafter"/>
</dbReference>
<dbReference type="PANTHER" id="PTHR10350:SF6">
    <property type="entry name" value="NUCLEAR PORE COMPLEX PROTEIN NUP155"/>
    <property type="match status" value="1"/>
</dbReference>
<dbReference type="GO" id="GO:0006606">
    <property type="term" value="P:protein import into nucleus"/>
    <property type="evidence" value="ECO:0007669"/>
    <property type="project" value="TreeGrafter"/>
</dbReference>
<dbReference type="Gene3D" id="1.10.1900.10">
    <property type="entry name" value="c-terminal domain of poly(a) binding protein"/>
    <property type="match status" value="1"/>
</dbReference>
<dbReference type="InterPro" id="IPR004870">
    <property type="entry name" value="Nucleoporin_Nup155"/>
</dbReference>
<accession>A0A9Q1M2X5</accession>
<dbReference type="GO" id="GO:0017056">
    <property type="term" value="F:structural constituent of nuclear pore"/>
    <property type="evidence" value="ECO:0007669"/>
    <property type="project" value="InterPro"/>
</dbReference>
<proteinExistence type="predicted"/>
<dbReference type="GO" id="GO:0044611">
    <property type="term" value="C:nuclear pore inner ring"/>
    <property type="evidence" value="ECO:0007669"/>
    <property type="project" value="TreeGrafter"/>
</dbReference>
<feature type="region of interest" description="Disordered" evidence="1">
    <location>
        <begin position="272"/>
        <end position="366"/>
    </location>
</feature>
<sequence length="419" mass="46337">MVVVAGESSGSGKDEGIALFKQALDPIDAGIRDIALGVQSSDRVVLHHNLFYLVCNLGNDKRQYLSNSVLQAKSAHDMDGMSGSARGSLDNGLLNLLEGKLAVLQFQIKIEDELEAMAARLEASTSTFESGSGETSPYMSNNLREKANELLMELKSITQLYNDYAVSFEIWEVKYAPRLRGMNNGFVVSSVGTSKVGSFVEGSVDLSIMLTAPPPTQQKQILGEHLYPLVWFMGEQSHISMDFDHIIKKEATSVRRVLESLAAMVQRAVRRRRRREEEDGIEEEEDGIEEEEEEDGIEEDDIEEEEEEEGIEEEEEEDGIEEEEDGIEEDGIEEDGIEEGIEEEEEEDGIEEEEEEDGSCNSTASGTNWSCVGRSNAVDLKICGGRCCRCCCSAHTINHPLAQMLLAGPLLGLYWSMGS</sequence>
<dbReference type="Gene3D" id="1.20.120.1050">
    <property type="match status" value="1"/>
</dbReference>
<dbReference type="InterPro" id="IPR036053">
    <property type="entry name" value="PABP-dom"/>
</dbReference>
<dbReference type="AlphaFoldDB" id="A0A9Q1M2X5"/>
<dbReference type="SUPFAM" id="SSF63570">
    <property type="entry name" value="PABC (PABP) domain"/>
    <property type="match status" value="1"/>
</dbReference>
<evidence type="ECO:0000313" key="3">
    <source>
        <dbReference type="Proteomes" id="UP001152561"/>
    </source>
</evidence>